<dbReference type="EMBL" id="RCTJ01000045">
    <property type="protein sequence ID" value="RLQ13448.1"/>
    <property type="molecule type" value="Genomic_DNA"/>
</dbReference>
<evidence type="ECO:0000313" key="2">
    <source>
        <dbReference type="Proteomes" id="UP000266922"/>
    </source>
</evidence>
<reference evidence="1 2" key="1">
    <citation type="submission" date="2018-10" db="EMBL/GenBank/DDBJ databases">
        <title>Geobacillus stearothermophilus in processing lines of powdered infant formula.</title>
        <authorList>
            <person name="Rhee M.S."/>
            <person name="Choi I.-G."/>
            <person name="Cho T.J."/>
            <person name="Park B."/>
        </authorList>
    </citation>
    <scope>NUCLEOTIDE SEQUENCE [LARGE SCALE GENOMIC DNA]</scope>
    <source>
        <strain evidence="1 2">FHS-PPGT130</strain>
    </source>
</reference>
<gene>
    <name evidence="1" type="ORF">D9548_11535</name>
</gene>
<accession>A0A3L7D7U9</accession>
<organism evidence="1 2">
    <name type="scientific">Geobacillus stearothermophilus</name>
    <name type="common">Bacillus stearothermophilus</name>
    <dbReference type="NCBI Taxonomy" id="1422"/>
    <lineage>
        <taxon>Bacteria</taxon>
        <taxon>Bacillati</taxon>
        <taxon>Bacillota</taxon>
        <taxon>Bacilli</taxon>
        <taxon>Bacillales</taxon>
        <taxon>Anoxybacillaceae</taxon>
        <taxon>Geobacillus</taxon>
    </lineage>
</organism>
<dbReference type="Proteomes" id="UP000266922">
    <property type="component" value="Unassembled WGS sequence"/>
</dbReference>
<protein>
    <submittedName>
        <fullName evidence="1">Uncharacterized protein</fullName>
    </submittedName>
</protein>
<evidence type="ECO:0000313" key="1">
    <source>
        <dbReference type="EMBL" id="RLQ13448.1"/>
    </source>
</evidence>
<name>A0A3L7D7U9_GEOSE</name>
<dbReference type="AlphaFoldDB" id="A0A3L7D7U9"/>
<proteinExistence type="predicted"/>
<comment type="caution">
    <text evidence="1">The sequence shown here is derived from an EMBL/GenBank/DDBJ whole genome shotgun (WGS) entry which is preliminary data.</text>
</comment>
<sequence length="62" mass="7036">MVLLFFRMLPSDGRSCFVKASFHSADKSGFRRARGGVAAPMFRPFFRRPARSSFSANGKQYE</sequence>